<dbReference type="GeneID" id="95798699"/>
<evidence type="ECO:0000313" key="1">
    <source>
        <dbReference type="EMBL" id="MBB4716856.1"/>
    </source>
</evidence>
<dbReference type="RefSeq" id="WP_246546118.1">
    <property type="nucleotide sequence ID" value="NZ_JACHMS010000001.1"/>
</dbReference>
<dbReference type="Pfam" id="PF00106">
    <property type="entry name" value="adh_short"/>
    <property type="match status" value="1"/>
</dbReference>
<reference evidence="1 2" key="1">
    <citation type="submission" date="2020-08" db="EMBL/GenBank/DDBJ databases">
        <title>Sequencing the genomes of 1000 actinobacteria strains.</title>
        <authorList>
            <person name="Klenk H.-P."/>
        </authorList>
    </citation>
    <scope>NUCLEOTIDE SEQUENCE [LARGE SCALE GENOMIC DNA]</scope>
    <source>
        <strain evidence="1 2">DSM 40483</strain>
    </source>
</reference>
<dbReference type="InterPro" id="IPR002347">
    <property type="entry name" value="SDR_fam"/>
</dbReference>
<keyword evidence="2" id="KW-1185">Reference proteome</keyword>
<accession>A0A7W7DTV9</accession>
<comment type="caution">
    <text evidence="1">The sequence shown here is derived from an EMBL/GenBank/DDBJ whole genome shotgun (WGS) entry which is preliminary data.</text>
</comment>
<dbReference type="PANTHER" id="PTHR42820">
    <property type="entry name" value="SHORT-CHAIN DEHYDROGENASE REDUCTASE"/>
    <property type="match status" value="1"/>
</dbReference>
<sequence>MMGRLSERLAIVTGGAGSIGSAVATAFAADGARVAIADIQDADGTDLAAGLGGRSRFQHAPIPA</sequence>
<name>A0A7W7DTV9_9ACTN</name>
<evidence type="ECO:0000313" key="2">
    <source>
        <dbReference type="Proteomes" id="UP000565089"/>
    </source>
</evidence>
<dbReference type="SUPFAM" id="SSF51735">
    <property type="entry name" value="NAD(P)-binding Rossmann-fold domains"/>
    <property type="match status" value="1"/>
</dbReference>
<dbReference type="PANTHER" id="PTHR42820:SF17">
    <property type="entry name" value="OXIDOREDUCTASE-RELATED"/>
    <property type="match status" value="1"/>
</dbReference>
<dbReference type="AlphaFoldDB" id="A0A7W7DTV9"/>
<protein>
    <submittedName>
        <fullName evidence="1">NAD(P)-dependent dehydrogenase (Short-subunit alcohol dehydrogenase family)</fullName>
    </submittedName>
</protein>
<dbReference type="EMBL" id="JACHMS010000001">
    <property type="protein sequence ID" value="MBB4716856.1"/>
    <property type="molecule type" value="Genomic_DNA"/>
</dbReference>
<organism evidence="1 2">
    <name type="scientific">Streptomyces luteogriseus</name>
    <dbReference type="NCBI Taxonomy" id="68233"/>
    <lineage>
        <taxon>Bacteria</taxon>
        <taxon>Bacillati</taxon>
        <taxon>Actinomycetota</taxon>
        <taxon>Actinomycetes</taxon>
        <taxon>Kitasatosporales</taxon>
        <taxon>Streptomycetaceae</taxon>
        <taxon>Streptomyces</taxon>
    </lineage>
</organism>
<dbReference type="Proteomes" id="UP000565089">
    <property type="component" value="Unassembled WGS sequence"/>
</dbReference>
<proteinExistence type="predicted"/>
<dbReference type="InterPro" id="IPR036291">
    <property type="entry name" value="NAD(P)-bd_dom_sf"/>
</dbReference>
<dbReference type="Gene3D" id="3.40.50.720">
    <property type="entry name" value="NAD(P)-binding Rossmann-like Domain"/>
    <property type="match status" value="1"/>
</dbReference>
<gene>
    <name evidence="1" type="ORF">BJ965_006738</name>
</gene>